<protein>
    <submittedName>
        <fullName evidence="1">Uncharacterized protein</fullName>
    </submittedName>
</protein>
<comment type="caution">
    <text evidence="1">The sequence shown here is derived from an EMBL/GenBank/DDBJ whole genome shotgun (WGS) entry which is preliminary data.</text>
</comment>
<dbReference type="EMBL" id="AAHCZA010000001">
    <property type="protein sequence ID" value="EBU7230220.1"/>
    <property type="molecule type" value="Genomic_DNA"/>
</dbReference>
<dbReference type="AlphaFoldDB" id="A0A5V6D8Y0"/>
<accession>A0A5V6D8Y0</accession>
<sequence>MISDNTTEYRYGYPAILVYMPGIRIGVEFTGGLPLFSPLMKGCCDEQYAEQTPVPDGNAYVGGRCIYYFRIR</sequence>
<dbReference type="Proteomes" id="UP000839600">
    <property type="component" value="Unassembled WGS sequence"/>
</dbReference>
<proteinExistence type="predicted"/>
<dbReference type="EMBL" id="AAIERP010000012">
    <property type="protein sequence ID" value="ECD4323345.1"/>
    <property type="molecule type" value="Genomic_DNA"/>
</dbReference>
<evidence type="ECO:0000313" key="1">
    <source>
        <dbReference type="EMBL" id="EBU7230220.1"/>
    </source>
</evidence>
<gene>
    <name evidence="1" type="ORF">DKV27_00040</name>
    <name evidence="2" type="ORF">E0563_10565</name>
</gene>
<evidence type="ECO:0000313" key="2">
    <source>
        <dbReference type="EMBL" id="ECD4323345.1"/>
    </source>
</evidence>
<name>A0A5V6D8Y0_SALET</name>
<organism evidence="1">
    <name type="scientific">Salmonella enterica subsp. enterica serovar Tennessee</name>
    <dbReference type="NCBI Taxonomy" id="143221"/>
    <lineage>
        <taxon>Bacteria</taxon>
        <taxon>Pseudomonadati</taxon>
        <taxon>Pseudomonadota</taxon>
        <taxon>Gammaproteobacteria</taxon>
        <taxon>Enterobacterales</taxon>
        <taxon>Enterobacteriaceae</taxon>
        <taxon>Salmonella</taxon>
    </lineage>
</organism>
<reference evidence="1" key="1">
    <citation type="submission" date="2018-05" db="EMBL/GenBank/DDBJ databases">
        <authorList>
            <person name="Ashton P.M."/>
            <person name="Dallman T."/>
            <person name="Nair S."/>
            <person name="De Pinna E."/>
            <person name="Peters T."/>
            <person name="Grant K."/>
        </authorList>
    </citation>
    <scope>NUCLEOTIDE SEQUENCE</scope>
    <source>
        <strain evidence="1">176244</strain>
        <strain evidence="2">285585</strain>
    </source>
</reference>